<dbReference type="RefSeq" id="WP_078045395.1">
    <property type="nucleotide sequence ID" value="NZ_NHNI01000001.1"/>
</dbReference>
<reference evidence="3" key="1">
    <citation type="submission" date="2017-05" db="EMBL/GenBank/DDBJ databases">
        <authorList>
            <person name="Barney B.M."/>
        </authorList>
    </citation>
    <scope>NUCLEOTIDE SEQUENCE [LARGE SCALE GENOMIC DNA]</scope>
    <source>
        <strain evidence="3">PSBB022</strain>
    </source>
</reference>
<keyword evidence="1" id="KW-1133">Transmembrane helix</keyword>
<keyword evidence="3" id="KW-1185">Reference proteome</keyword>
<gene>
    <name evidence="2" type="ORF">CBP51_06470</name>
</gene>
<evidence type="ECO:0000256" key="1">
    <source>
        <dbReference type="SAM" id="Phobius"/>
    </source>
</evidence>
<dbReference type="Proteomes" id="UP000216101">
    <property type="component" value="Unassembled WGS sequence"/>
</dbReference>
<proteinExistence type="predicted"/>
<feature type="transmembrane region" description="Helical" evidence="1">
    <location>
        <begin position="49"/>
        <end position="70"/>
    </location>
</feature>
<keyword evidence="1" id="KW-0812">Transmembrane</keyword>
<protein>
    <submittedName>
        <fullName evidence="2">DUF2214 domain-containing protein</fullName>
    </submittedName>
</protein>
<sequence length="209" mass="23052">MKTLIVYVHLIAACVAVGILLIQDLALAKTRGNTLSAHAVSELKRAATIISLALIVLWISGLTLVLIGYLDNPQEYLMNQKLWAKFTVVGILTLNGIALHHFSFPRVASSRGILGLGNIEKTLVVFTGVVSSTSWLFACYLGIARPWNYTVDYSFVMSVYFILLAPACIVGLTFIHSFPPPRKRSVMEQHKEPPLLTDTIQLAKRISKT</sequence>
<feature type="transmembrane region" description="Helical" evidence="1">
    <location>
        <begin position="6"/>
        <end position="28"/>
    </location>
</feature>
<evidence type="ECO:0000313" key="3">
    <source>
        <dbReference type="Proteomes" id="UP000216101"/>
    </source>
</evidence>
<feature type="transmembrane region" description="Helical" evidence="1">
    <location>
        <begin position="82"/>
        <end position="102"/>
    </location>
</feature>
<name>A0A266QAK0_9GAMM</name>
<keyword evidence="1" id="KW-0472">Membrane</keyword>
<evidence type="ECO:0000313" key="2">
    <source>
        <dbReference type="EMBL" id="OZY86656.1"/>
    </source>
</evidence>
<organism evidence="2 3">
    <name type="scientific">Cellvibrio mixtus</name>
    <dbReference type="NCBI Taxonomy" id="39650"/>
    <lineage>
        <taxon>Bacteria</taxon>
        <taxon>Pseudomonadati</taxon>
        <taxon>Pseudomonadota</taxon>
        <taxon>Gammaproteobacteria</taxon>
        <taxon>Cellvibrionales</taxon>
        <taxon>Cellvibrionaceae</taxon>
        <taxon>Cellvibrio</taxon>
    </lineage>
</organism>
<feature type="transmembrane region" description="Helical" evidence="1">
    <location>
        <begin position="123"/>
        <end position="143"/>
    </location>
</feature>
<dbReference type="EMBL" id="NHNI01000001">
    <property type="protein sequence ID" value="OZY86656.1"/>
    <property type="molecule type" value="Genomic_DNA"/>
</dbReference>
<dbReference type="AlphaFoldDB" id="A0A266QAK0"/>
<comment type="caution">
    <text evidence="2">The sequence shown here is derived from an EMBL/GenBank/DDBJ whole genome shotgun (WGS) entry which is preliminary data.</text>
</comment>
<feature type="transmembrane region" description="Helical" evidence="1">
    <location>
        <begin position="155"/>
        <end position="175"/>
    </location>
</feature>
<accession>A0A266QAK0</accession>